<dbReference type="CDD" id="cd21865">
    <property type="entry name" value="DEUBAD_NFRKB"/>
    <property type="match status" value="1"/>
</dbReference>
<dbReference type="Pfam" id="PF25793">
    <property type="entry name" value="WHD_2nd_NFRKB"/>
    <property type="match status" value="1"/>
</dbReference>
<evidence type="ECO:0000256" key="1">
    <source>
        <dbReference type="ARBA" id="ARBA00004123"/>
    </source>
</evidence>
<dbReference type="InterPro" id="IPR044867">
    <property type="entry name" value="DEUBAD_dom"/>
</dbReference>
<organism evidence="5 6">
    <name type="scientific">Perilla frutescens var. hirtella</name>
    <name type="common">Perilla citriodora</name>
    <name type="synonym">Perilla setoyensis</name>
    <dbReference type="NCBI Taxonomy" id="608512"/>
    <lineage>
        <taxon>Eukaryota</taxon>
        <taxon>Viridiplantae</taxon>
        <taxon>Streptophyta</taxon>
        <taxon>Embryophyta</taxon>
        <taxon>Tracheophyta</taxon>
        <taxon>Spermatophyta</taxon>
        <taxon>Magnoliopsida</taxon>
        <taxon>eudicotyledons</taxon>
        <taxon>Gunneridae</taxon>
        <taxon>Pentapetalae</taxon>
        <taxon>asterids</taxon>
        <taxon>lamiids</taxon>
        <taxon>Lamiales</taxon>
        <taxon>Lamiaceae</taxon>
        <taxon>Nepetoideae</taxon>
        <taxon>Elsholtzieae</taxon>
        <taxon>Perilla</taxon>
    </lineage>
</organism>
<evidence type="ECO:0000313" key="6">
    <source>
        <dbReference type="Proteomes" id="UP001190926"/>
    </source>
</evidence>
<evidence type="ECO:0000256" key="3">
    <source>
        <dbReference type="SAM" id="MobiDB-lite"/>
    </source>
</evidence>
<feature type="region of interest" description="Disordered" evidence="3">
    <location>
        <begin position="232"/>
        <end position="327"/>
    </location>
</feature>
<dbReference type="InterPro" id="IPR024867">
    <property type="entry name" value="NFRKB"/>
</dbReference>
<feature type="compositionally biased region" description="Basic and acidic residues" evidence="3">
    <location>
        <begin position="234"/>
        <end position="260"/>
    </location>
</feature>
<keyword evidence="2" id="KW-0539">Nucleus</keyword>
<dbReference type="GO" id="GO:0031011">
    <property type="term" value="C:Ino80 complex"/>
    <property type="evidence" value="ECO:0007669"/>
    <property type="project" value="InterPro"/>
</dbReference>
<evidence type="ECO:0000256" key="2">
    <source>
        <dbReference type="ARBA" id="ARBA00023242"/>
    </source>
</evidence>
<dbReference type="InterPro" id="IPR057748">
    <property type="entry name" value="NFRKB_WH_2"/>
</dbReference>
<comment type="caution">
    <text evidence="5">The sequence shown here is derived from an EMBL/GenBank/DDBJ whole genome shotgun (WGS) entry which is preliminary data.</text>
</comment>
<name>A0AAD4IUU4_PERFH</name>
<evidence type="ECO:0000259" key="4">
    <source>
        <dbReference type="PROSITE" id="PS51916"/>
    </source>
</evidence>
<feature type="compositionally biased region" description="Acidic residues" evidence="3">
    <location>
        <begin position="45"/>
        <end position="60"/>
    </location>
</feature>
<feature type="domain" description="DEUBAD" evidence="4">
    <location>
        <begin position="90"/>
        <end position="203"/>
    </location>
</feature>
<dbReference type="PANTHER" id="PTHR13052:SF0">
    <property type="entry name" value="DNA-BINDING PROTEIN-LIKE"/>
    <property type="match status" value="1"/>
</dbReference>
<feature type="region of interest" description="Disordered" evidence="3">
    <location>
        <begin position="17"/>
        <end position="60"/>
    </location>
</feature>
<evidence type="ECO:0000313" key="5">
    <source>
        <dbReference type="EMBL" id="KAH6821998.1"/>
    </source>
</evidence>
<feature type="region of interest" description="Disordered" evidence="3">
    <location>
        <begin position="819"/>
        <end position="842"/>
    </location>
</feature>
<reference evidence="5 6" key="1">
    <citation type="journal article" date="2021" name="Nat. Commun.">
        <title>Incipient diploidization of the medicinal plant Perilla within 10,000 years.</title>
        <authorList>
            <person name="Zhang Y."/>
            <person name="Shen Q."/>
            <person name="Leng L."/>
            <person name="Zhang D."/>
            <person name="Chen S."/>
            <person name="Shi Y."/>
            <person name="Ning Z."/>
            <person name="Chen S."/>
        </authorList>
    </citation>
    <scope>NUCLEOTIDE SEQUENCE [LARGE SCALE GENOMIC DNA]</scope>
    <source>
        <strain evidence="6">cv. PC099</strain>
    </source>
</reference>
<feature type="compositionally biased region" description="Acidic residues" evidence="3">
    <location>
        <begin position="573"/>
        <end position="588"/>
    </location>
</feature>
<comment type="subcellular location">
    <subcellularLocation>
        <location evidence="1">Nucleus</location>
    </subcellularLocation>
</comment>
<dbReference type="Proteomes" id="UP001190926">
    <property type="component" value="Unassembled WGS sequence"/>
</dbReference>
<keyword evidence="6" id="KW-1185">Reference proteome</keyword>
<dbReference type="PROSITE" id="PS51916">
    <property type="entry name" value="DEUBAD"/>
    <property type="match status" value="1"/>
</dbReference>
<sequence length="1373" mass="154347">MAIEKNSFKVARFDLEFQSPHSRDTPMSSDDDEDFQRNPGAPAVESDDDDDDDEFDDCDSGAGSDDFDLLELGETAEEFCQVGDQTCSIPYELYDLPGLKDVLSMDVWNNSLTEEERFGLSKYLPDMDEENFACTLKELFSGDNLHFGSPIDKLFEMLKGGLCEPRVALYRKGLSFFQRRQHYHTLRKHHDGLVNNICQIRDAWLNCRGYSIEEKLRVLNIMRSQKSLMNENMEDFRSESSDREESGDGLWDKKLKDSKLGQKTGRYSGHSMGPASDISSRTRKTKTSMESAKFEKRNPKGTLKLSGSKTNSMKDLAEPFSSTHPGIEMTSGRYSLGHTVSHYNKDSGRESAAAVGKNEQILEYDEGETMVEVAVHRDRNFRRVGGNDKSVASKWKKHEDPRAEEDIDSFMKSPMSGRNNLHALGRNRAINKLSDIKVLTAKPSNARNIYDSGKKVKYPENLQLFTAENPMKFGKGQKLHPSLKGSQMELLDANDPTWLSKHGGLFPASDLNAKNKKWKMNREAIDLNASDKFLPTEYRAKPFHDKFRAGSQNGKQDGVGNRGVKAFSKAEDTESDSSEPMDEDEDDNPLMRSKWAYPGGVPELRLGLDAKKAEFSEREEKERYLTVDGSSHSRKMEDYSQNLDMMRSEQKGKMHDVGYFNMLSTKGLDKNYFPGVIGTDEQQQQQFYQLGRNGHVEGSQGDSSQAHLKSSLIPGRRRKGEVPHDFSHLQSNYMQNHQFENDLFWTRPLAVANGVPFKLGKKGHLVDLSAGHHPERPDLSFIGCNALSKKRKVKDDLTYMELQDNNHFLHADAELQLDDVSSSRKRGKNKLEDASDSLENGVSQLPGMEMEVEDVEAETKRQKKSFPLITPTVHNGFSFSIIHLLSAVRMAMVTLLPEDSSEAVKLLGKTDAEQEVKEEQNSKQEDAIVYSNPNMGDNTSVPLAQGNVPSLTVEEIVNRVKSNPGDPCILETQEPLQDLVRGVLKIFSSRTAPLGAKGWKPLVVYQKSTKSWCWIGPVTHSSSDSEAVEEVTSPDAWGLPHKMLVKLVDSFANWLKNSQETLQQIGSLPDPPLTLMQINLDEKERFKDLRAQKSLNTISPSSEEVKTYFQKEEVLRYLIPDRAFSYTAVDGKKSIVAPLRRCGGKPTSKARDHFMLKRDRPPHVTILCLVRDAAARLPGSIGTRADVCTLIRDSQYIVEDVSDAQVNQVVSGALDRLHYERDPCVQFDGERKLWVYLHREREEEDFEDDGTSSTKKWRRQKKEAAEPSEPGDVTVAYPGPAGQSGFDSVSDLNVDTLCADDDKRSEHDYQNGNDQMEDNAETSHGSDGMHPGSTPVMWDGLGQKSNEETKLLCQENSTNEEFDEDAFGGEPPA</sequence>
<proteinExistence type="predicted"/>
<feature type="compositionally biased region" description="Acidic residues" evidence="3">
    <location>
        <begin position="1358"/>
        <end position="1367"/>
    </location>
</feature>
<feature type="region of interest" description="Disordered" evidence="3">
    <location>
        <begin position="1242"/>
        <end position="1289"/>
    </location>
</feature>
<dbReference type="PANTHER" id="PTHR13052">
    <property type="entry name" value="NFRKB-RELATED"/>
    <property type="match status" value="1"/>
</dbReference>
<dbReference type="EMBL" id="SDAM02001747">
    <property type="protein sequence ID" value="KAH6821998.1"/>
    <property type="molecule type" value="Genomic_DNA"/>
</dbReference>
<accession>A0AAD4IUU4</accession>
<protein>
    <recommendedName>
        <fullName evidence="4">DEUBAD domain-containing protein</fullName>
    </recommendedName>
</protein>
<feature type="region of interest" description="Disordered" evidence="3">
    <location>
        <begin position="568"/>
        <end position="591"/>
    </location>
</feature>
<feature type="region of interest" description="Disordered" evidence="3">
    <location>
        <begin position="693"/>
        <end position="721"/>
    </location>
</feature>
<feature type="region of interest" description="Disordered" evidence="3">
    <location>
        <begin position="1303"/>
        <end position="1373"/>
    </location>
</feature>
<gene>
    <name evidence="5" type="ORF">C2S53_014468</name>
</gene>